<protein>
    <submittedName>
        <fullName evidence="1">Uncharacterized protein</fullName>
    </submittedName>
</protein>
<dbReference type="Proteomes" id="UP000179024">
    <property type="component" value="Unassembled WGS sequence"/>
</dbReference>
<comment type="caution">
    <text evidence="1">The sequence shown here is derived from an EMBL/GenBank/DDBJ whole genome shotgun (WGS) entry which is preliminary data.</text>
</comment>
<organism evidence="1 2">
    <name type="scientific">Candidatus Roizmanbacteria bacterium RIFCSPHIGHO2_12_FULL_44_10</name>
    <dbReference type="NCBI Taxonomy" id="1802054"/>
    <lineage>
        <taxon>Bacteria</taxon>
        <taxon>Candidatus Roizmaniibacteriota</taxon>
    </lineage>
</organism>
<proteinExistence type="predicted"/>
<accession>A0A1F7I873</accession>
<name>A0A1F7I873_9BACT</name>
<dbReference type="EMBL" id="MGAE01000017">
    <property type="protein sequence ID" value="OGK39482.1"/>
    <property type="molecule type" value="Genomic_DNA"/>
</dbReference>
<dbReference type="AlphaFoldDB" id="A0A1F7I873"/>
<gene>
    <name evidence="1" type="ORF">A3F34_00770</name>
</gene>
<sequence length="280" mass="30987">MLEHDGVTGPYGRPVEVTSVNESSTILAISWSHGIPFKLATSDELARIRRITELTQHLLVEGTAGAYEAYDNTDIEPFIIRYFRKTHPKAKKGNTSLVFLEEGVDMPRLMGQYGMLPLESLFYVMGKSIIANMKSGAELSDRELNMLSAMLFSTIGHSSLGRDLFNLGIRAFYDTPLLNRHGITEESLPVLAKRVNSFRSKVRDKAVFHGHVRQLRHDLPGQMTVVAGSSHVAAITLALQNRDNNVQLPSWQGFCKNLGQDERQTAVAVSQLAASLANHA</sequence>
<evidence type="ECO:0000313" key="2">
    <source>
        <dbReference type="Proteomes" id="UP000179024"/>
    </source>
</evidence>
<evidence type="ECO:0000313" key="1">
    <source>
        <dbReference type="EMBL" id="OGK39482.1"/>
    </source>
</evidence>
<reference evidence="1 2" key="1">
    <citation type="journal article" date="2016" name="Nat. Commun.">
        <title>Thousands of microbial genomes shed light on interconnected biogeochemical processes in an aquifer system.</title>
        <authorList>
            <person name="Anantharaman K."/>
            <person name="Brown C.T."/>
            <person name="Hug L.A."/>
            <person name="Sharon I."/>
            <person name="Castelle C.J."/>
            <person name="Probst A.J."/>
            <person name="Thomas B.C."/>
            <person name="Singh A."/>
            <person name="Wilkins M.J."/>
            <person name="Karaoz U."/>
            <person name="Brodie E.L."/>
            <person name="Williams K.H."/>
            <person name="Hubbard S.S."/>
            <person name="Banfield J.F."/>
        </authorList>
    </citation>
    <scope>NUCLEOTIDE SEQUENCE [LARGE SCALE GENOMIC DNA]</scope>
</reference>